<comment type="similarity">
    <text evidence="2">Belongs to the aerobic coproporphyrinogen-III oxidase family.</text>
</comment>
<dbReference type="Proteomes" id="UP000662074">
    <property type="component" value="Unassembled WGS sequence"/>
</dbReference>
<name>A0A917N3U0_9SPHI</name>
<evidence type="ECO:0000313" key="9">
    <source>
        <dbReference type="Proteomes" id="UP000662074"/>
    </source>
</evidence>
<dbReference type="GO" id="GO:0006782">
    <property type="term" value="P:protoporphyrinogen IX biosynthetic process"/>
    <property type="evidence" value="ECO:0007669"/>
    <property type="project" value="TreeGrafter"/>
</dbReference>
<proteinExistence type="inferred from homology"/>
<accession>A0A917N3U0</accession>
<evidence type="ECO:0000256" key="3">
    <source>
        <dbReference type="ARBA" id="ARBA00011738"/>
    </source>
</evidence>
<evidence type="ECO:0000313" key="8">
    <source>
        <dbReference type="EMBL" id="GGI51352.1"/>
    </source>
</evidence>
<keyword evidence="6" id="KW-0350">Heme biosynthesis</keyword>
<evidence type="ECO:0000256" key="4">
    <source>
        <dbReference type="ARBA" id="ARBA00012869"/>
    </source>
</evidence>
<evidence type="ECO:0000256" key="5">
    <source>
        <dbReference type="ARBA" id="ARBA00023002"/>
    </source>
</evidence>
<evidence type="ECO:0000256" key="7">
    <source>
        <dbReference type="ARBA" id="ARBA00023244"/>
    </source>
</evidence>
<dbReference type="AlphaFoldDB" id="A0A917N3U0"/>
<dbReference type="EMBL" id="BMDO01000007">
    <property type="protein sequence ID" value="GGI51352.1"/>
    <property type="molecule type" value="Genomic_DNA"/>
</dbReference>
<dbReference type="PRINTS" id="PR00073">
    <property type="entry name" value="COPRGNOXDASE"/>
</dbReference>
<evidence type="ECO:0000256" key="2">
    <source>
        <dbReference type="ARBA" id="ARBA00010644"/>
    </source>
</evidence>
<dbReference type="Pfam" id="PF01218">
    <property type="entry name" value="Coprogen_oxidas"/>
    <property type="match status" value="1"/>
</dbReference>
<dbReference type="GO" id="GO:0004109">
    <property type="term" value="F:coproporphyrinogen oxidase activity"/>
    <property type="evidence" value="ECO:0007669"/>
    <property type="project" value="UniProtKB-EC"/>
</dbReference>
<protein>
    <recommendedName>
        <fullName evidence="4">coproporphyrinogen oxidase</fullName>
        <ecNumber evidence="4">1.3.3.3</ecNumber>
    </recommendedName>
</protein>
<gene>
    <name evidence="8" type="primary">hemF</name>
    <name evidence="8" type="ORF">GCM10011425_25640</name>
</gene>
<dbReference type="PIRSF" id="PIRSF000166">
    <property type="entry name" value="Coproporphyri_ox"/>
    <property type="match status" value="1"/>
</dbReference>
<sequence>MITKEEIAAAYQQIQDEICVSLEAADGAARFEEELWEREGGGGGRTRIIQNGSVLEKGGVNFSAVEGKLPDSVKKALKVEQSDFFATGVSIVMHPNHPMVPIIHMNIRYFEMPSSFDEGQPLRWFGGGIDLTPHYVIDEDARYFHQRLKTICDQFNADFYQRFKTWADDYFFIKHRNETRGIGGIFYDRLTATDELSWESIFEFSKALGRSFATTYTELIKRNRFKEFTPEQQEWQYVRRSRYAEFNLVYDAGTKFGLETNGRIESILMSLPPTAKWIYNHEPQSGSEEERTISLLKKNINWI</sequence>
<reference evidence="8" key="1">
    <citation type="journal article" date="2014" name="Int. J. Syst. Evol. Microbiol.">
        <title>Complete genome sequence of Corynebacterium casei LMG S-19264T (=DSM 44701T), isolated from a smear-ripened cheese.</title>
        <authorList>
            <consortium name="US DOE Joint Genome Institute (JGI-PGF)"/>
            <person name="Walter F."/>
            <person name="Albersmeier A."/>
            <person name="Kalinowski J."/>
            <person name="Ruckert C."/>
        </authorList>
    </citation>
    <scope>NUCLEOTIDE SEQUENCE</scope>
    <source>
        <strain evidence="8">CCM 8711</strain>
    </source>
</reference>
<dbReference type="NCBIfam" id="NF003727">
    <property type="entry name" value="PRK05330.1"/>
    <property type="match status" value="1"/>
</dbReference>
<dbReference type="PANTHER" id="PTHR10755">
    <property type="entry name" value="COPROPORPHYRINOGEN III OXIDASE, MITOCHONDRIAL"/>
    <property type="match status" value="1"/>
</dbReference>
<keyword evidence="5" id="KW-0560">Oxidoreductase</keyword>
<dbReference type="InterPro" id="IPR018375">
    <property type="entry name" value="Coprogen_oxidase_CS"/>
</dbReference>
<dbReference type="RefSeq" id="WP_188417352.1">
    <property type="nucleotide sequence ID" value="NZ_BMDO01000007.1"/>
</dbReference>
<evidence type="ECO:0000256" key="1">
    <source>
        <dbReference type="ARBA" id="ARBA00005168"/>
    </source>
</evidence>
<dbReference type="EC" id="1.3.3.3" evidence="4"/>
<dbReference type="InterPro" id="IPR001260">
    <property type="entry name" value="Coprogen_oxidase_aer"/>
</dbReference>
<evidence type="ECO:0000256" key="6">
    <source>
        <dbReference type="ARBA" id="ARBA00023133"/>
    </source>
</evidence>
<comment type="caution">
    <text evidence="8">The sequence shown here is derived from an EMBL/GenBank/DDBJ whole genome shotgun (WGS) entry which is preliminary data.</text>
</comment>
<comment type="pathway">
    <text evidence="1">Porphyrin-containing compound metabolism; protoporphyrin-IX biosynthesis; protoporphyrinogen-IX from coproporphyrinogen-III (O2 route): step 1/1.</text>
</comment>
<organism evidence="8 9">
    <name type="scientific">Mucilaginibacter galii</name>
    <dbReference type="NCBI Taxonomy" id="2005073"/>
    <lineage>
        <taxon>Bacteria</taxon>
        <taxon>Pseudomonadati</taxon>
        <taxon>Bacteroidota</taxon>
        <taxon>Sphingobacteriia</taxon>
        <taxon>Sphingobacteriales</taxon>
        <taxon>Sphingobacteriaceae</taxon>
        <taxon>Mucilaginibacter</taxon>
    </lineage>
</organism>
<dbReference type="Gene3D" id="3.40.1500.10">
    <property type="entry name" value="Coproporphyrinogen III oxidase, aerobic"/>
    <property type="match status" value="1"/>
</dbReference>
<dbReference type="SUPFAM" id="SSF102886">
    <property type="entry name" value="Coproporphyrinogen III oxidase"/>
    <property type="match status" value="1"/>
</dbReference>
<dbReference type="GO" id="GO:0005737">
    <property type="term" value="C:cytoplasm"/>
    <property type="evidence" value="ECO:0007669"/>
    <property type="project" value="TreeGrafter"/>
</dbReference>
<keyword evidence="9" id="KW-1185">Reference proteome</keyword>
<keyword evidence="7" id="KW-0627">Porphyrin biosynthesis</keyword>
<reference evidence="8" key="2">
    <citation type="submission" date="2020-09" db="EMBL/GenBank/DDBJ databases">
        <authorList>
            <person name="Sun Q."/>
            <person name="Sedlacek I."/>
        </authorList>
    </citation>
    <scope>NUCLEOTIDE SEQUENCE</scope>
    <source>
        <strain evidence="8">CCM 8711</strain>
    </source>
</reference>
<dbReference type="PANTHER" id="PTHR10755:SF0">
    <property type="entry name" value="OXYGEN-DEPENDENT COPROPORPHYRINOGEN-III OXIDASE, MITOCHONDRIAL"/>
    <property type="match status" value="1"/>
</dbReference>
<comment type="subunit">
    <text evidence="3">Homodimer.</text>
</comment>
<dbReference type="PROSITE" id="PS01021">
    <property type="entry name" value="COPROGEN_OXIDASE"/>
    <property type="match status" value="1"/>
</dbReference>
<dbReference type="InterPro" id="IPR036406">
    <property type="entry name" value="Coprogen_oxidase_aer_sf"/>
</dbReference>